<evidence type="ECO:0000313" key="2">
    <source>
        <dbReference type="EMBL" id="EGG21388.1"/>
    </source>
</evidence>
<name>F4PRV2_CACFS</name>
<evidence type="ECO:0000313" key="3">
    <source>
        <dbReference type="Proteomes" id="UP000007797"/>
    </source>
</evidence>
<dbReference type="GeneID" id="14874110"/>
<evidence type="ECO:0000256" key="1">
    <source>
        <dbReference type="SAM" id="Phobius"/>
    </source>
</evidence>
<gene>
    <name evidence="2" type="ORF">DFA_01270</name>
</gene>
<dbReference type="Proteomes" id="UP000007797">
    <property type="component" value="Unassembled WGS sequence"/>
</dbReference>
<organism evidence="2 3">
    <name type="scientific">Cavenderia fasciculata</name>
    <name type="common">Slime mold</name>
    <name type="synonym">Dictyostelium fasciculatum</name>
    <dbReference type="NCBI Taxonomy" id="261658"/>
    <lineage>
        <taxon>Eukaryota</taxon>
        <taxon>Amoebozoa</taxon>
        <taxon>Evosea</taxon>
        <taxon>Eumycetozoa</taxon>
        <taxon>Dictyostelia</taxon>
        <taxon>Acytosteliales</taxon>
        <taxon>Cavenderiaceae</taxon>
        <taxon>Cavenderia</taxon>
    </lineage>
</organism>
<dbReference type="AlphaFoldDB" id="F4PRV2"/>
<accession>F4PRV2</accession>
<feature type="transmembrane region" description="Helical" evidence="1">
    <location>
        <begin position="338"/>
        <end position="361"/>
    </location>
</feature>
<keyword evidence="1" id="KW-1133">Transmembrane helix</keyword>
<evidence type="ECO:0008006" key="4">
    <source>
        <dbReference type="Google" id="ProtNLM"/>
    </source>
</evidence>
<reference evidence="3" key="1">
    <citation type="journal article" date="2011" name="Genome Res.">
        <title>Phylogeny-wide analysis of social amoeba genomes highlights ancient origins for complex intercellular communication.</title>
        <authorList>
            <person name="Heidel A.J."/>
            <person name="Lawal H.M."/>
            <person name="Felder M."/>
            <person name="Schilde C."/>
            <person name="Helps N.R."/>
            <person name="Tunggal B."/>
            <person name="Rivero F."/>
            <person name="John U."/>
            <person name="Schleicher M."/>
            <person name="Eichinger L."/>
            <person name="Platzer M."/>
            <person name="Noegel A.A."/>
            <person name="Schaap P."/>
            <person name="Gloeckner G."/>
        </authorList>
    </citation>
    <scope>NUCLEOTIDE SEQUENCE [LARGE SCALE GENOMIC DNA]</scope>
    <source>
        <strain evidence="3">SH3</strain>
    </source>
</reference>
<dbReference type="EMBL" id="GL883010">
    <property type="protein sequence ID" value="EGG21388.1"/>
    <property type="molecule type" value="Genomic_DNA"/>
</dbReference>
<proteinExistence type="predicted"/>
<dbReference type="KEGG" id="dfa:DFA_01270"/>
<dbReference type="RefSeq" id="XP_004359238.1">
    <property type="nucleotide sequence ID" value="XM_004359181.1"/>
</dbReference>
<feature type="transmembrane region" description="Helical" evidence="1">
    <location>
        <begin position="143"/>
        <end position="166"/>
    </location>
</feature>
<sequence length="428" mass="48678">MKHQEDQLEIIVNKVLDKASNYLSTFTRKDLIVCGLITAVSLGFGVNHLEPLAISRHFLANQESINTIKGLERWSRRNTLEIDPESKQKISLLLHATRNNQGLARQLATTDIVEDLIAIMLNTQKTMDRAIQSQGGLDTKEVVVFYINIITGVVGFCTEMLSFILLEFKNVDEIPMDKLITVITNPNIYPLNANLAQSMTGFIEKNAKARMILASYPQVLRAFEQFRTNHIIQIDLAIRYLANSAIQLEDFEEIYGSDQELKNFVLKNKSIWCRIIPRPILSNIYQQFDIGGILLDVAMFTSGYQLKWIRSPVTLALCNQHSFALLSDKIAHSIAYRFANSGFFVIFPALLFSSYYLSLYLLNGRSIKPICFFTLANFITTQYYTFKTQSKATKHLQSPMFKRFIDSVEKKGGETQTPTPTLTTNEIN</sequence>
<keyword evidence="1" id="KW-0472">Membrane</keyword>
<protein>
    <recommendedName>
        <fullName evidence="4">Transmembrane protein</fullName>
    </recommendedName>
</protein>
<keyword evidence="3" id="KW-1185">Reference proteome</keyword>
<keyword evidence="1" id="KW-0812">Transmembrane</keyword>